<evidence type="ECO:0000313" key="2">
    <source>
        <dbReference type="Proteomes" id="UP000181903"/>
    </source>
</evidence>
<evidence type="ECO:0000313" key="1">
    <source>
        <dbReference type="EMBL" id="SDO59033.1"/>
    </source>
</evidence>
<protein>
    <recommendedName>
        <fullName evidence="3">DUF427 domain-containing protein</fullName>
    </recommendedName>
</protein>
<accession>A0ABY0RXF1</accession>
<dbReference type="EMBL" id="LT629706">
    <property type="protein sequence ID" value="SDO59033.1"/>
    <property type="molecule type" value="Genomic_DNA"/>
</dbReference>
<proteinExistence type="predicted"/>
<dbReference type="Proteomes" id="UP000181903">
    <property type="component" value="Chromosome I"/>
</dbReference>
<organism evidence="1 2">
    <name type="scientific">Pseudomonas poae</name>
    <dbReference type="NCBI Taxonomy" id="200451"/>
    <lineage>
        <taxon>Bacteria</taxon>
        <taxon>Pseudomonadati</taxon>
        <taxon>Pseudomonadota</taxon>
        <taxon>Gammaproteobacteria</taxon>
        <taxon>Pseudomonadales</taxon>
        <taxon>Pseudomonadaceae</taxon>
        <taxon>Pseudomonas</taxon>
    </lineage>
</organism>
<gene>
    <name evidence="1" type="ORF">SAMN04490208_4280</name>
</gene>
<evidence type="ECO:0008006" key="3">
    <source>
        <dbReference type="Google" id="ProtNLM"/>
    </source>
</evidence>
<keyword evidence="2" id="KW-1185">Reference proteome</keyword>
<reference evidence="1 2" key="1">
    <citation type="submission" date="2016-10" db="EMBL/GenBank/DDBJ databases">
        <authorList>
            <person name="Varghese N."/>
            <person name="Submissions S."/>
        </authorList>
    </citation>
    <scope>NUCLEOTIDE SEQUENCE [LARGE SCALE GENOMIC DNA]</scope>
    <source>
        <strain evidence="1 2">BS2776</strain>
    </source>
</reference>
<sequence>MQGLNEPDVDPTCPPPRLFKYLHPDRVDVLKTGKICFSSPTNLNDPFELKPPLRLYESEESMWATVENWTCPYKTGHQLPVKLMLLPSA</sequence>
<name>A0ABY0RXF1_9PSED</name>